<dbReference type="SUPFAM" id="SSF46988">
    <property type="entry name" value="Tubulin chaperone cofactor A"/>
    <property type="match status" value="1"/>
</dbReference>
<keyword evidence="4 6" id="KW-0143">Chaperone</keyword>
<evidence type="ECO:0000256" key="5">
    <source>
        <dbReference type="ARBA" id="ARBA00026055"/>
    </source>
</evidence>
<evidence type="ECO:0000313" key="9">
    <source>
        <dbReference type="Proteomes" id="UP000001307"/>
    </source>
</evidence>
<gene>
    <name evidence="8" type="ORF">GSOID_T00012228001</name>
</gene>
<dbReference type="InParanoid" id="E4Y0B1"/>
<keyword evidence="6" id="KW-0206">Cytoskeleton</keyword>
<reference evidence="8" key="1">
    <citation type="journal article" date="2010" name="Science">
        <title>Plasticity of animal genome architecture unmasked by rapid evolution of a pelagic tunicate.</title>
        <authorList>
            <person name="Denoeud F."/>
            <person name="Henriet S."/>
            <person name="Mungpakdee S."/>
            <person name="Aury J.M."/>
            <person name="Da Silva C."/>
            <person name="Brinkmann H."/>
            <person name="Mikhaleva J."/>
            <person name="Olsen L.C."/>
            <person name="Jubin C."/>
            <person name="Canestro C."/>
            <person name="Bouquet J.M."/>
            <person name="Danks G."/>
            <person name="Poulain J."/>
            <person name="Campsteijn C."/>
            <person name="Adamski M."/>
            <person name="Cross I."/>
            <person name="Yadetie F."/>
            <person name="Muffato M."/>
            <person name="Louis A."/>
            <person name="Butcher S."/>
            <person name="Tsagkogeorga G."/>
            <person name="Konrad A."/>
            <person name="Singh S."/>
            <person name="Jensen M.F."/>
            <person name="Cong E.H."/>
            <person name="Eikeseth-Otteraa H."/>
            <person name="Noel B."/>
            <person name="Anthouard V."/>
            <person name="Porcel B.M."/>
            <person name="Kachouri-Lafond R."/>
            <person name="Nishino A."/>
            <person name="Ugolini M."/>
            <person name="Chourrout P."/>
            <person name="Nishida H."/>
            <person name="Aasland R."/>
            <person name="Huzurbazar S."/>
            <person name="Westhof E."/>
            <person name="Delsuc F."/>
            <person name="Lehrach H."/>
            <person name="Reinhardt R."/>
            <person name="Weissenbach J."/>
            <person name="Roy S.W."/>
            <person name="Artiguenave F."/>
            <person name="Postlethwait J.H."/>
            <person name="Manak J.R."/>
            <person name="Thompson E.M."/>
            <person name="Jaillon O."/>
            <person name="Du Pasquier L."/>
            <person name="Boudinot P."/>
            <person name="Liberles D.A."/>
            <person name="Volff J.N."/>
            <person name="Philippe H."/>
            <person name="Lenhard B."/>
            <person name="Roest Crollius H."/>
            <person name="Wincker P."/>
            <person name="Chourrout D."/>
        </authorList>
    </citation>
    <scope>NUCLEOTIDE SEQUENCE [LARGE SCALE GENOMIC DNA]</scope>
</reference>
<proteinExistence type="inferred from homology"/>
<organism evidence="8">
    <name type="scientific">Oikopleura dioica</name>
    <name type="common">Tunicate</name>
    <dbReference type="NCBI Taxonomy" id="34765"/>
    <lineage>
        <taxon>Eukaryota</taxon>
        <taxon>Metazoa</taxon>
        <taxon>Chordata</taxon>
        <taxon>Tunicata</taxon>
        <taxon>Appendicularia</taxon>
        <taxon>Copelata</taxon>
        <taxon>Oikopleuridae</taxon>
        <taxon>Oikopleura</taxon>
    </lineage>
</organism>
<evidence type="ECO:0000256" key="3">
    <source>
        <dbReference type="ARBA" id="ARBA00015002"/>
    </source>
</evidence>
<dbReference type="InterPro" id="IPR036126">
    <property type="entry name" value="TBCA_sf"/>
</dbReference>
<keyword evidence="7" id="KW-0175">Coiled coil</keyword>
<evidence type="ECO:0000256" key="2">
    <source>
        <dbReference type="ARBA" id="ARBA00006806"/>
    </source>
</evidence>
<dbReference type="Gene3D" id="1.20.58.90">
    <property type="match status" value="1"/>
</dbReference>
<dbReference type="AlphaFoldDB" id="E4Y0B1"/>
<name>E4Y0B1_OIKDI</name>
<evidence type="ECO:0000313" key="8">
    <source>
        <dbReference type="EMBL" id="CBY15319.1"/>
    </source>
</evidence>
<sequence length="105" mass="12169">MVDSKKLRIQTGVVNRCFKEKNYYLKELVVFEKKLQNTNFKDEEEAYRSKMVPQQIDETKAALKDTENALENAIVALRQLVEDDEADKSTKEWVAANDKLKEVTA</sequence>
<accession>E4Y0B1</accession>
<evidence type="ECO:0000256" key="1">
    <source>
        <dbReference type="ARBA" id="ARBA00003046"/>
    </source>
</evidence>
<protein>
    <recommendedName>
        <fullName evidence="3 6">Tubulin-specific chaperone A</fullName>
    </recommendedName>
</protein>
<keyword evidence="6" id="KW-0493">Microtubule</keyword>
<dbReference type="GO" id="GO:0005874">
    <property type="term" value="C:microtubule"/>
    <property type="evidence" value="ECO:0007669"/>
    <property type="project" value="UniProtKB-KW"/>
</dbReference>
<comment type="subcellular location">
    <subcellularLocation>
        <location evidence="6">Cytoplasm</location>
        <location evidence="6">Cytoskeleton</location>
    </subcellularLocation>
</comment>
<dbReference type="GO" id="GO:0048487">
    <property type="term" value="F:beta-tubulin binding"/>
    <property type="evidence" value="ECO:0007669"/>
    <property type="project" value="InterPro"/>
</dbReference>
<comment type="similarity">
    <text evidence="2 6">Belongs to the TBCA family.</text>
</comment>
<comment type="subunit">
    <text evidence="5 6">Supercomplex made of cofactors A to E. Cofactors A and D function by capturing and stabilizing tubulin in a quasi-native conformation. Cofactor E binds to the cofactor D-tubulin complex; interaction with cofactor C then causes the release of tubulin polypeptides that are committed to the native state.</text>
</comment>
<keyword evidence="9" id="KW-1185">Reference proteome</keyword>
<evidence type="ECO:0000256" key="7">
    <source>
        <dbReference type="SAM" id="Coils"/>
    </source>
</evidence>
<dbReference type="Proteomes" id="UP000001307">
    <property type="component" value="Unassembled WGS sequence"/>
</dbReference>
<dbReference type="OrthoDB" id="296187at2759"/>
<evidence type="ECO:0000256" key="4">
    <source>
        <dbReference type="ARBA" id="ARBA00023186"/>
    </source>
</evidence>
<comment type="function">
    <text evidence="1">Tubulin-folding protein; involved in the early step of the tubulin folding pathway.</text>
</comment>
<keyword evidence="6" id="KW-0963">Cytoplasm</keyword>
<evidence type="ECO:0000256" key="6">
    <source>
        <dbReference type="RuleBase" id="RU364030"/>
    </source>
</evidence>
<dbReference type="GO" id="GO:0007021">
    <property type="term" value="P:tubulin complex assembly"/>
    <property type="evidence" value="ECO:0007669"/>
    <property type="project" value="UniProtKB-UniRule"/>
</dbReference>
<feature type="coiled-coil region" evidence="7">
    <location>
        <begin position="56"/>
        <end position="83"/>
    </location>
</feature>
<dbReference type="Pfam" id="PF02970">
    <property type="entry name" value="TBCA"/>
    <property type="match status" value="1"/>
</dbReference>
<dbReference type="InterPro" id="IPR004226">
    <property type="entry name" value="TBCA"/>
</dbReference>
<dbReference type="GO" id="GO:0007023">
    <property type="term" value="P:post-chaperonin tubulin folding pathway"/>
    <property type="evidence" value="ECO:0007669"/>
    <property type="project" value="UniProtKB-UniRule"/>
</dbReference>
<dbReference type="EMBL" id="FN653479">
    <property type="protein sequence ID" value="CBY15319.1"/>
    <property type="molecule type" value="Genomic_DNA"/>
</dbReference>